<reference evidence="8 9" key="1">
    <citation type="journal article" date="2020" name="bioRxiv">
        <title>Whole genome comparisons of ergot fungi reveals the divergence and evolution of species within the genus Claviceps are the result of varying mechanisms driving genome evolution and host range expansion.</title>
        <authorList>
            <person name="Wyka S.A."/>
            <person name="Mondo S.J."/>
            <person name="Liu M."/>
            <person name="Dettman J."/>
            <person name="Nalam V."/>
            <person name="Broders K.D."/>
        </authorList>
    </citation>
    <scope>NUCLEOTIDE SEQUENCE [LARGE SCALE GENOMIC DNA]</scope>
    <source>
        <strain evidence="8 9">Clav52</strain>
    </source>
</reference>
<evidence type="ECO:0000256" key="4">
    <source>
        <dbReference type="PROSITE-ProRule" id="PRU00042"/>
    </source>
</evidence>
<dbReference type="PROSITE" id="PS00028">
    <property type="entry name" value="ZINC_FINGER_C2H2_1"/>
    <property type="match status" value="1"/>
</dbReference>
<organism evidence="8 9">
    <name type="scientific">Claviceps aff. purpurea</name>
    <dbReference type="NCBI Taxonomy" id="1967640"/>
    <lineage>
        <taxon>Eukaryota</taxon>
        <taxon>Fungi</taxon>
        <taxon>Dikarya</taxon>
        <taxon>Ascomycota</taxon>
        <taxon>Pezizomycotina</taxon>
        <taxon>Sordariomycetes</taxon>
        <taxon>Hypocreomycetidae</taxon>
        <taxon>Hypocreales</taxon>
        <taxon>Clavicipitaceae</taxon>
        <taxon>Claviceps</taxon>
    </lineage>
</organism>
<dbReference type="PANTHER" id="PTHR44029">
    <property type="entry name" value="DNAJ HOMOLOG SUBFAMILY C MEMBER 21"/>
    <property type="match status" value="1"/>
</dbReference>
<dbReference type="PROSITE" id="PS50157">
    <property type="entry name" value="ZINC_FINGER_C2H2_2"/>
    <property type="match status" value="1"/>
</dbReference>
<dbReference type="SUPFAM" id="SSF57667">
    <property type="entry name" value="beta-beta-alpha zinc fingers"/>
    <property type="match status" value="1"/>
</dbReference>
<dbReference type="Pfam" id="PF21884">
    <property type="entry name" value="ZUO1-like_ZHD"/>
    <property type="match status" value="1"/>
</dbReference>
<dbReference type="InterPro" id="IPR001623">
    <property type="entry name" value="DnaJ_domain"/>
</dbReference>
<dbReference type="InterPro" id="IPR051964">
    <property type="entry name" value="Chaperone_stress_response"/>
</dbReference>
<protein>
    <submittedName>
        <fullName evidence="8">Uncharacterized protein</fullName>
    </submittedName>
</protein>
<dbReference type="GO" id="GO:0008270">
    <property type="term" value="F:zinc ion binding"/>
    <property type="evidence" value="ECO:0007669"/>
    <property type="project" value="UniProtKB-KW"/>
</dbReference>
<dbReference type="SUPFAM" id="SSF46565">
    <property type="entry name" value="Chaperone J-domain"/>
    <property type="match status" value="1"/>
</dbReference>
<evidence type="ECO:0000256" key="3">
    <source>
        <dbReference type="ARBA" id="ARBA00022833"/>
    </source>
</evidence>
<evidence type="ECO:0000256" key="1">
    <source>
        <dbReference type="ARBA" id="ARBA00022723"/>
    </source>
</evidence>
<dbReference type="SMART" id="SM00271">
    <property type="entry name" value="DnaJ"/>
    <property type="match status" value="1"/>
</dbReference>
<gene>
    <name evidence="8" type="ORF">E4U09_007431</name>
</gene>
<feature type="domain" description="C2H2-type" evidence="7">
    <location>
        <begin position="313"/>
        <end position="337"/>
    </location>
</feature>
<proteinExistence type="predicted"/>
<dbReference type="InterPro" id="IPR013087">
    <property type="entry name" value="Znf_C2H2_type"/>
</dbReference>
<dbReference type="Pfam" id="PF12171">
    <property type="entry name" value="zf-C2H2_jaz"/>
    <property type="match status" value="1"/>
</dbReference>
<feature type="domain" description="J" evidence="6">
    <location>
        <begin position="21"/>
        <end position="87"/>
    </location>
</feature>
<dbReference type="PRINTS" id="PR00625">
    <property type="entry name" value="JDOMAIN"/>
</dbReference>
<sequence length="393" mass="45730">MGAQQSATDNIDDAAAEKRTCYYEVIGVEWDATDLEIRKAYRRKALELHPDRNLDDVHESTKKFTEIQAAYEILSDPQERAWYDSHRGSILTGNEVDNTEPTSFRNIRLTSTEEILNLIRKFSHAKDFNDESTGFFGMAREVFEHLVIEEEAAVEVADAGCLQYPTFGFSCDEYDTVVKPFYASWSGFSTKKSFSWKEKYRLSDAPDRRVRRVMEKENKKCREDAIRQFNEAVRFFTAFVRRRDPRYILNLQTHAERQKSLRSAVASQAVRSRTANQQKIEPYQQPDWTLAPEDDEQGDDFSDIEEEFEVEILKCDVCNKLFKSIKQLQVHERSKKHKKVFQQLRSNMRREGMGSGLSSVSRQDLGHTETTAPYLTEHVSLWSDIEQDPRVDQ</sequence>
<dbReference type="PROSITE" id="PS50076">
    <property type="entry name" value="DNAJ_2"/>
    <property type="match status" value="1"/>
</dbReference>
<keyword evidence="2 4" id="KW-0863">Zinc-finger</keyword>
<dbReference type="PANTHER" id="PTHR44029:SF1">
    <property type="entry name" value="DNAJ HOMOLOG SUBFAMILY C MEMBER 21"/>
    <property type="match status" value="1"/>
</dbReference>
<comment type="caution">
    <text evidence="8">The sequence shown here is derived from an EMBL/GenBank/DDBJ whole genome shotgun (WGS) entry which is preliminary data.</text>
</comment>
<dbReference type="InterPro" id="IPR018253">
    <property type="entry name" value="DnaJ_domain_CS"/>
</dbReference>
<dbReference type="PROSITE" id="PS00636">
    <property type="entry name" value="DNAJ_1"/>
    <property type="match status" value="1"/>
</dbReference>
<keyword evidence="9" id="KW-1185">Reference proteome</keyword>
<dbReference type="Pfam" id="PF00226">
    <property type="entry name" value="DnaJ"/>
    <property type="match status" value="1"/>
</dbReference>
<evidence type="ECO:0000313" key="8">
    <source>
        <dbReference type="EMBL" id="KAG6285164.1"/>
    </source>
</evidence>
<evidence type="ECO:0000259" key="7">
    <source>
        <dbReference type="PROSITE" id="PS50157"/>
    </source>
</evidence>
<dbReference type="InterPro" id="IPR036869">
    <property type="entry name" value="J_dom_sf"/>
</dbReference>
<evidence type="ECO:0000313" key="9">
    <source>
        <dbReference type="Proteomes" id="UP000707071"/>
    </source>
</evidence>
<dbReference type="Gene3D" id="3.30.160.60">
    <property type="entry name" value="Classic Zinc Finger"/>
    <property type="match status" value="1"/>
</dbReference>
<dbReference type="Gene3D" id="1.10.287.110">
    <property type="entry name" value="DnaJ domain"/>
    <property type="match status" value="1"/>
</dbReference>
<dbReference type="Proteomes" id="UP000707071">
    <property type="component" value="Unassembled WGS sequence"/>
</dbReference>
<feature type="region of interest" description="Disordered" evidence="5">
    <location>
        <begin position="271"/>
        <end position="299"/>
    </location>
</feature>
<evidence type="ECO:0000256" key="2">
    <source>
        <dbReference type="ARBA" id="ARBA00022771"/>
    </source>
</evidence>
<dbReference type="InterPro" id="IPR022755">
    <property type="entry name" value="Znf_C2H2_jaz"/>
</dbReference>
<accession>A0A9P7QA56</accession>
<keyword evidence="3" id="KW-0862">Zinc</keyword>
<dbReference type="FunFam" id="1.10.287.110:FF:000046">
    <property type="entry name" value="dnaJ homolog subfamily C member 21"/>
    <property type="match status" value="1"/>
</dbReference>
<dbReference type="EMBL" id="SRRH01000759">
    <property type="protein sequence ID" value="KAG6285164.1"/>
    <property type="molecule type" value="Genomic_DNA"/>
</dbReference>
<keyword evidence="1" id="KW-0479">Metal-binding</keyword>
<evidence type="ECO:0000256" key="5">
    <source>
        <dbReference type="SAM" id="MobiDB-lite"/>
    </source>
</evidence>
<name>A0A9P7QA56_9HYPO</name>
<evidence type="ECO:0000259" key="6">
    <source>
        <dbReference type="PROSITE" id="PS50076"/>
    </source>
</evidence>
<dbReference type="CDD" id="cd06257">
    <property type="entry name" value="DnaJ"/>
    <property type="match status" value="1"/>
</dbReference>
<dbReference type="InterPro" id="IPR036236">
    <property type="entry name" value="Znf_C2H2_sf"/>
</dbReference>
<dbReference type="AlphaFoldDB" id="A0A9P7QA56"/>
<dbReference type="GO" id="GO:0005737">
    <property type="term" value="C:cytoplasm"/>
    <property type="evidence" value="ECO:0007669"/>
    <property type="project" value="TreeGrafter"/>
</dbReference>
<dbReference type="InterPro" id="IPR054076">
    <property type="entry name" value="ZUO1-like_ZHD"/>
</dbReference>